<accession>A0A3B5B6Q6</accession>
<dbReference type="AlphaFoldDB" id="A0A3B5B6Q6"/>
<dbReference type="Gene3D" id="2.20.100.10">
    <property type="entry name" value="Thrombospondin type-1 (TSP1) repeat"/>
    <property type="match status" value="1"/>
</dbReference>
<dbReference type="GO" id="GO:0030198">
    <property type="term" value="P:extracellular matrix organization"/>
    <property type="evidence" value="ECO:0007669"/>
    <property type="project" value="InterPro"/>
</dbReference>
<evidence type="ECO:0000256" key="2">
    <source>
        <dbReference type="ARBA" id="ARBA00022525"/>
    </source>
</evidence>
<proteinExistence type="predicted"/>
<feature type="disulfide bond" evidence="4">
    <location>
        <begin position="80"/>
        <end position="111"/>
    </location>
</feature>
<dbReference type="SUPFAM" id="SSF82895">
    <property type="entry name" value="TSP-1 type 1 repeat"/>
    <property type="match status" value="1"/>
</dbReference>
<organism evidence="6">
    <name type="scientific">Stegastes partitus</name>
    <name type="common">bicolor damselfish</name>
    <dbReference type="NCBI Taxonomy" id="144197"/>
    <lineage>
        <taxon>Eukaryota</taxon>
        <taxon>Metazoa</taxon>
        <taxon>Chordata</taxon>
        <taxon>Craniata</taxon>
        <taxon>Vertebrata</taxon>
        <taxon>Euteleostomi</taxon>
        <taxon>Actinopterygii</taxon>
        <taxon>Neopterygii</taxon>
        <taxon>Teleostei</taxon>
        <taxon>Neoteleostei</taxon>
        <taxon>Acanthomorphata</taxon>
        <taxon>Ovalentaria</taxon>
        <taxon>Pomacentridae</taxon>
        <taxon>Stegastes</taxon>
    </lineage>
</organism>
<dbReference type="GeneTree" id="ENSGT00940000156243"/>
<dbReference type="PRINTS" id="PR01857">
    <property type="entry name" value="ADAMTSFAMILY"/>
</dbReference>
<dbReference type="Pfam" id="PF19236">
    <property type="entry name" value="ADAMTS_CR_3"/>
    <property type="match status" value="1"/>
</dbReference>
<dbReference type="STRING" id="144197.ENSSPAP00000021402"/>
<dbReference type="Gene3D" id="2.60.120.830">
    <property type="match status" value="1"/>
</dbReference>
<dbReference type="FunFam" id="2.20.100.10:FF:000025">
    <property type="entry name" value="ADAMTS like 1"/>
    <property type="match status" value="1"/>
</dbReference>
<name>A0A3B5B6Q6_9TELE</name>
<feature type="disulfide bond" evidence="4">
    <location>
        <begin position="95"/>
        <end position="101"/>
    </location>
</feature>
<keyword evidence="3 4" id="KW-1015">Disulfide bond</keyword>
<dbReference type="PROSITE" id="PS50092">
    <property type="entry name" value="TSP1"/>
    <property type="match status" value="1"/>
</dbReference>
<sequence>MFGRALRWLRVWVSPFPSAVPQESWALTAIYISPHALLITPAPPAPLLLAAAWLFLISRTARSEEDRDTLWDAWGSWSECSRTCGGGASYSLRRCLSSKTCEGQNIKYRTCSNVDCPPDAGDFRAQQCSAHADVRYQGQYHEWLPLYNDPDNPCTLKCKAKGSGLVVELAPKVLDGTRCYTESLDMCISGVCQIVGCDHELGSTAKEDNCGVCNGDGSSCRLVRGHYKSQHASGKSKASSLTQLFSKFKKILVS</sequence>
<evidence type="ECO:0000256" key="3">
    <source>
        <dbReference type="ARBA" id="ARBA00023157"/>
    </source>
</evidence>
<comment type="subcellular location">
    <subcellularLocation>
        <location evidence="1">Secreted</location>
    </subcellularLocation>
</comment>
<dbReference type="Pfam" id="PF00090">
    <property type="entry name" value="TSP_1"/>
    <property type="match status" value="1"/>
</dbReference>
<evidence type="ECO:0000256" key="1">
    <source>
        <dbReference type="ARBA" id="ARBA00004613"/>
    </source>
</evidence>
<dbReference type="InterPro" id="IPR036383">
    <property type="entry name" value="TSP1_rpt_sf"/>
</dbReference>
<keyword evidence="2" id="KW-0964">Secreted</keyword>
<dbReference type="Ensembl" id="ENSSPAT00000021732.1">
    <property type="protein sequence ID" value="ENSSPAP00000021402.1"/>
    <property type="gene ID" value="ENSSPAG00000016122.1"/>
</dbReference>
<dbReference type="GO" id="GO:0031012">
    <property type="term" value="C:extracellular matrix"/>
    <property type="evidence" value="ECO:0007669"/>
    <property type="project" value="TreeGrafter"/>
</dbReference>
<protein>
    <recommendedName>
        <fullName evidence="5">ADAMTS/ADAMTS-like cysteine-rich domain-containing protein</fullName>
    </recommendedName>
</protein>
<evidence type="ECO:0000313" key="6">
    <source>
        <dbReference type="Ensembl" id="ENSSPAP00000021402.1"/>
    </source>
</evidence>
<feature type="domain" description="ADAMTS/ADAMTS-like cysteine-rich" evidence="5">
    <location>
        <begin position="149"/>
        <end position="220"/>
    </location>
</feature>
<dbReference type="PANTHER" id="PTHR13723:SF157">
    <property type="entry name" value="ADAMTS-LIKE PROTEIN 1"/>
    <property type="match status" value="1"/>
</dbReference>
<dbReference type="InterPro" id="IPR013273">
    <property type="entry name" value="ADAMTS/ADAMTS-like"/>
</dbReference>
<feature type="disulfide bond" evidence="4">
    <location>
        <begin position="84"/>
        <end position="116"/>
    </location>
</feature>
<dbReference type="InterPro" id="IPR000884">
    <property type="entry name" value="TSP1_rpt"/>
</dbReference>
<dbReference type="InterPro" id="IPR050439">
    <property type="entry name" value="ADAMTS_ADAMTS-like"/>
</dbReference>
<evidence type="ECO:0000259" key="5">
    <source>
        <dbReference type="Pfam" id="PF19236"/>
    </source>
</evidence>
<dbReference type="GO" id="GO:0005576">
    <property type="term" value="C:extracellular region"/>
    <property type="evidence" value="ECO:0007669"/>
    <property type="project" value="UniProtKB-SubCell"/>
</dbReference>
<reference evidence="6" key="1">
    <citation type="submission" date="2023-09" db="UniProtKB">
        <authorList>
            <consortium name="Ensembl"/>
        </authorList>
    </citation>
    <scope>IDENTIFICATION</scope>
</reference>
<dbReference type="InterPro" id="IPR045371">
    <property type="entry name" value="ADAMTS_CR_3"/>
</dbReference>
<dbReference type="SMART" id="SM00209">
    <property type="entry name" value="TSP1"/>
    <property type="match status" value="1"/>
</dbReference>
<dbReference type="PANTHER" id="PTHR13723">
    <property type="entry name" value="ADAMTS A DISINTEGRIN AND METALLOPROTEASE WITH THROMBOSPONDIN MOTIFS PROTEASE"/>
    <property type="match status" value="1"/>
</dbReference>
<evidence type="ECO:0000256" key="4">
    <source>
        <dbReference type="PIRSR" id="PIRSR613273-3"/>
    </source>
</evidence>